<proteinExistence type="predicted"/>
<organism evidence="1 2">
    <name type="scientific">Nephila pilipes</name>
    <name type="common">Giant wood spider</name>
    <name type="synonym">Nephila maculata</name>
    <dbReference type="NCBI Taxonomy" id="299642"/>
    <lineage>
        <taxon>Eukaryota</taxon>
        <taxon>Metazoa</taxon>
        <taxon>Ecdysozoa</taxon>
        <taxon>Arthropoda</taxon>
        <taxon>Chelicerata</taxon>
        <taxon>Arachnida</taxon>
        <taxon>Araneae</taxon>
        <taxon>Araneomorphae</taxon>
        <taxon>Entelegynae</taxon>
        <taxon>Araneoidea</taxon>
        <taxon>Nephilidae</taxon>
        <taxon>Nephila</taxon>
    </lineage>
</organism>
<comment type="caution">
    <text evidence="1">The sequence shown here is derived from an EMBL/GenBank/DDBJ whole genome shotgun (WGS) entry which is preliminary data.</text>
</comment>
<reference evidence="1" key="1">
    <citation type="submission" date="2020-08" db="EMBL/GenBank/DDBJ databases">
        <title>Multicomponent nature underlies the extraordinary mechanical properties of spider dragline silk.</title>
        <authorList>
            <person name="Kono N."/>
            <person name="Nakamura H."/>
            <person name="Mori M."/>
            <person name="Yoshida Y."/>
            <person name="Ohtoshi R."/>
            <person name="Malay A.D."/>
            <person name="Moran D.A.P."/>
            <person name="Tomita M."/>
            <person name="Numata K."/>
            <person name="Arakawa K."/>
        </authorList>
    </citation>
    <scope>NUCLEOTIDE SEQUENCE</scope>
</reference>
<dbReference type="OrthoDB" id="8333950at2759"/>
<gene>
    <name evidence="1" type="ORF">NPIL_457871</name>
</gene>
<accession>A0A8X6R099</accession>
<evidence type="ECO:0000313" key="2">
    <source>
        <dbReference type="Proteomes" id="UP000887013"/>
    </source>
</evidence>
<dbReference type="Proteomes" id="UP000887013">
    <property type="component" value="Unassembled WGS sequence"/>
</dbReference>
<name>A0A8X6R099_NEPPI</name>
<sequence>MDKDMNITLELASLHSLYNTVTGDDIFNKLLKTFAYYNLDWTNLSCLTVDGEKNTSGIKKNLVGQLKRMCSEKNILQSMFLICFIHQQVLCCGICGH</sequence>
<keyword evidence="2" id="KW-1185">Reference proteome</keyword>
<dbReference type="AlphaFoldDB" id="A0A8X6R099"/>
<evidence type="ECO:0000313" key="1">
    <source>
        <dbReference type="EMBL" id="GFU39932.1"/>
    </source>
</evidence>
<dbReference type="PANTHER" id="PTHR45913:SF21">
    <property type="entry name" value="DUF4371 DOMAIN-CONTAINING PROTEIN"/>
    <property type="match status" value="1"/>
</dbReference>
<dbReference type="PANTHER" id="PTHR45913">
    <property type="entry name" value="EPM2A-INTERACTING PROTEIN 1"/>
    <property type="match status" value="1"/>
</dbReference>
<dbReference type="EMBL" id="BMAW01035498">
    <property type="protein sequence ID" value="GFU39932.1"/>
    <property type="molecule type" value="Genomic_DNA"/>
</dbReference>
<protein>
    <submittedName>
        <fullName evidence="1">Uncharacterized protein</fullName>
    </submittedName>
</protein>